<dbReference type="PROSITE" id="PS50097">
    <property type="entry name" value="BTB"/>
    <property type="match status" value="1"/>
</dbReference>
<evidence type="ECO:0000256" key="1">
    <source>
        <dbReference type="ARBA" id="ARBA00004123"/>
    </source>
</evidence>
<dbReference type="CDD" id="cd18315">
    <property type="entry name" value="BTB_POZ_BAB-like"/>
    <property type="match status" value="1"/>
</dbReference>
<dbReference type="GO" id="GO:0008270">
    <property type="term" value="F:zinc ion binding"/>
    <property type="evidence" value="ECO:0007669"/>
    <property type="project" value="UniProtKB-KW"/>
</dbReference>
<dbReference type="SMART" id="SM00225">
    <property type="entry name" value="BTB"/>
    <property type="match status" value="1"/>
</dbReference>
<dbReference type="FunFam" id="3.30.710.10:FF:000036">
    <property type="entry name" value="Mod(Mdg4), isoform H"/>
    <property type="match status" value="1"/>
</dbReference>
<name>A0A9Q0MTM9_9DIPT</name>
<dbReference type="Gene3D" id="3.30.710.10">
    <property type="entry name" value="Potassium Channel Kv1.1, Chain A"/>
    <property type="match status" value="1"/>
</dbReference>
<evidence type="ECO:0000313" key="8">
    <source>
        <dbReference type="EMBL" id="KAJ6637810.1"/>
    </source>
</evidence>
<feature type="compositionally biased region" description="Polar residues" evidence="6">
    <location>
        <begin position="125"/>
        <end position="162"/>
    </location>
</feature>
<evidence type="ECO:0000256" key="5">
    <source>
        <dbReference type="ARBA" id="ARBA00023242"/>
    </source>
</evidence>
<keyword evidence="4" id="KW-0862">Zinc</keyword>
<protein>
    <submittedName>
        <fullName evidence="8">Modifier of mdg4</fullName>
    </submittedName>
</protein>
<evidence type="ECO:0000256" key="4">
    <source>
        <dbReference type="ARBA" id="ARBA00022833"/>
    </source>
</evidence>
<dbReference type="Gene3D" id="2.20.25.240">
    <property type="match status" value="8"/>
</dbReference>
<dbReference type="Proteomes" id="UP001151699">
    <property type="component" value="Chromosome X"/>
</dbReference>
<evidence type="ECO:0000313" key="9">
    <source>
        <dbReference type="Proteomes" id="UP001151699"/>
    </source>
</evidence>
<reference evidence="8" key="1">
    <citation type="submission" date="2022-07" db="EMBL/GenBank/DDBJ databases">
        <authorList>
            <person name="Trinca V."/>
            <person name="Uliana J.V.C."/>
            <person name="Torres T.T."/>
            <person name="Ward R.J."/>
            <person name="Monesi N."/>
        </authorList>
    </citation>
    <scope>NUCLEOTIDE SEQUENCE</scope>
    <source>
        <strain evidence="8">HSMRA1968</strain>
        <tissue evidence="8">Whole embryos</tissue>
    </source>
</reference>
<feature type="non-terminal residue" evidence="8">
    <location>
        <position position="1"/>
    </location>
</feature>
<feature type="domain" description="BTB" evidence="7">
    <location>
        <begin position="32"/>
        <end position="98"/>
    </location>
</feature>
<dbReference type="InterPro" id="IPR000210">
    <property type="entry name" value="BTB/POZ_dom"/>
</dbReference>
<accession>A0A9Q0MTM9</accession>
<keyword evidence="2" id="KW-0479">Metal-binding</keyword>
<evidence type="ECO:0000256" key="3">
    <source>
        <dbReference type="ARBA" id="ARBA00022771"/>
    </source>
</evidence>
<dbReference type="PANTHER" id="PTHR23110">
    <property type="entry name" value="BTB DOMAIN TRANSCRIPTION FACTOR"/>
    <property type="match status" value="1"/>
</dbReference>
<dbReference type="InterPro" id="IPR051095">
    <property type="entry name" value="Dros_DevTransReg"/>
</dbReference>
<dbReference type="Pfam" id="PF04500">
    <property type="entry name" value="FLYWCH"/>
    <property type="match status" value="8"/>
</dbReference>
<evidence type="ECO:0000256" key="6">
    <source>
        <dbReference type="SAM" id="MobiDB-lite"/>
    </source>
</evidence>
<proteinExistence type="predicted"/>
<comment type="subcellular location">
    <subcellularLocation>
        <location evidence="1">Nucleus</location>
    </subcellularLocation>
</comment>
<dbReference type="GO" id="GO:0006357">
    <property type="term" value="P:regulation of transcription by RNA polymerase II"/>
    <property type="evidence" value="ECO:0007669"/>
    <property type="project" value="TreeGrafter"/>
</dbReference>
<organism evidence="8 9">
    <name type="scientific">Pseudolycoriella hygida</name>
    <dbReference type="NCBI Taxonomy" id="35572"/>
    <lineage>
        <taxon>Eukaryota</taxon>
        <taxon>Metazoa</taxon>
        <taxon>Ecdysozoa</taxon>
        <taxon>Arthropoda</taxon>
        <taxon>Hexapoda</taxon>
        <taxon>Insecta</taxon>
        <taxon>Pterygota</taxon>
        <taxon>Neoptera</taxon>
        <taxon>Endopterygota</taxon>
        <taxon>Diptera</taxon>
        <taxon>Nematocera</taxon>
        <taxon>Sciaroidea</taxon>
        <taxon>Sciaridae</taxon>
        <taxon>Pseudolycoriella</taxon>
    </lineage>
</organism>
<dbReference type="EMBL" id="WJQU01000003">
    <property type="protein sequence ID" value="KAJ6637810.1"/>
    <property type="molecule type" value="Genomic_DNA"/>
</dbReference>
<keyword evidence="3" id="KW-0863">Zinc-finger</keyword>
<sequence length="1514" mass="174476">MADEEQFSLCWNNFNSNLSAGFHESLCRGDLVDVTLAAEGQLVKAHRLVLSVCSPYFRKMFTQMPANQHAFVFLKDVSHAALKDLIQFMYCGEVNVKQDALPTFISTAEALQIKGLTETGEPATPASSQTPVKVSTPAPSVASTIVTTSPRSRVQRNISRTSYKLESEDSSDDKPAPAVAQKRLISRSITPVTAPALKRTKTNDPLEASEPTSQQQIITTIETKSNAEETEFIDLPMESMPTKSEPDYGDDTGEVEAVDQDTTYVEDDSGDYGDMKYDASYFTENDDVKAGASGFSEQYTETGDQSANEAQDDDNDGVHLFVIGRKGGTHLVHNDFVYRSNMKRQGRNLNKMYWECIHNRSIKCRGRVKSVGNKLFVTNVDHNHEQDIERLDAAHKSGCLVYKSISSLMSMKSEKTDTTEPIKPPTGMELSDLLVINKCEEKRHVTGHQHPSDLVNKELKFIRSPWATPCLILDNYLYNCHSKKLNKAYWRCHNYSKRQVEQRCRARCVVLDGKLKALTGGQHNHPPHTEKIQKICRRHNSIKSEPKVKTESYLKKNYKLIIEDNVDMNDSFLIGGMSYVDDSCFEAVRKKRKKPEIIEQLGEDTFAIFTPKNRYTYKGYHYQLEKIRKNRRYCHCTNSKTNGCEARIVISTDGNTDHYVQYREHNHDVEPKDDPEMKKRSIDTSYSKVEFITGQRGCTLLKKDKFCYVRNRRSGFKTYWICSKKGSMKCKARVVTDVVNGEHMLIKSAVKHNHPINRGCVQLLLDGYAYVKNNLSESQIIWKCSKKGSLKCRAKVCTDIVDGVQWLTDIKGTHNHPIDRKAMTPSCITQQLNVVAQCYVTMATILWKIDKLPFKNPADLQLFEMECMLDRNLPQLLSSRFMQTGGHNIARFVRGNLRNLLTDGAARPYSWHGHRGNIAVCNFVSMNILIDHFDEAVFGVSKRGFTVLIIDGYKYIRDAFFAKPIPFITQKVAFMNVFTHEYLHNYDEIAQFGWSQRSTKILLCQNYRFVRDGKYVDSTNWRCMLHYDRRRNSSFHEETVYVTSKRGTQLVFYDGNTYTPNEKSFPGQGSRNWKCSQYYKKKCKARVITRYPSDSGDHLLYSFSYNTRAFFLFLKYNDPSKISFKFSQVRAAIVNANVINKCFILDADENYELKCMSRLQFVRGTKGNPKLLMRGYTYFRNNGNMDRTYWLCSKNRYLKCNARIITKAKSKEVIIKNQDHNHEPDYSSNYEDDEVEYSKPKNMRKLIFVSGQRDTYTVVKRDREVILEDEALNLIQGQRGKYLLLIDGFTFSKNNIESETNNFVEKCNNFTEILLFVGIEIVIATKKKPRQPFFENEDIAAALKKPPLRFENISILFVTKIRLFFKSPLFLHLLPFRSTCSTFSFLNVLNNYFAFHILVNKLVQRLFIILTKFSSMRAQFKMNQYEFHFNKLGVMYWRCTNHTSGCTARILSKQNVVNEITTEHNHPNNSIVDEMDHRTFKSECESDDARTENVAKKFNLKEQLKKKLAKSFQL</sequence>
<dbReference type="SUPFAM" id="SSF54695">
    <property type="entry name" value="POZ domain"/>
    <property type="match status" value="1"/>
</dbReference>
<dbReference type="InterPro" id="IPR007588">
    <property type="entry name" value="Znf_FLYWCH"/>
</dbReference>
<dbReference type="PANTHER" id="PTHR23110:SF92">
    <property type="entry name" value="MODIFIER OF MDG4"/>
    <property type="match status" value="1"/>
</dbReference>
<dbReference type="Pfam" id="PF00651">
    <property type="entry name" value="BTB"/>
    <property type="match status" value="1"/>
</dbReference>
<comment type="caution">
    <text evidence="8">The sequence shown here is derived from an EMBL/GenBank/DDBJ whole genome shotgun (WGS) entry which is preliminary data.</text>
</comment>
<dbReference type="InterPro" id="IPR011333">
    <property type="entry name" value="SKP1/BTB/POZ_sf"/>
</dbReference>
<dbReference type="GO" id="GO:0005634">
    <property type="term" value="C:nucleus"/>
    <property type="evidence" value="ECO:0007669"/>
    <property type="project" value="UniProtKB-SubCell"/>
</dbReference>
<evidence type="ECO:0000256" key="2">
    <source>
        <dbReference type="ARBA" id="ARBA00022723"/>
    </source>
</evidence>
<feature type="region of interest" description="Disordered" evidence="6">
    <location>
        <begin position="119"/>
        <end position="216"/>
    </location>
</feature>
<gene>
    <name evidence="8" type="primary">mod(mdg4)</name>
    <name evidence="8" type="ORF">Bhyg_10541</name>
</gene>
<keyword evidence="5" id="KW-0539">Nucleus</keyword>
<evidence type="ECO:0000259" key="7">
    <source>
        <dbReference type="PROSITE" id="PS50097"/>
    </source>
</evidence>
<keyword evidence="9" id="KW-1185">Reference proteome</keyword>
<dbReference type="OrthoDB" id="2311693at2759"/>
<feature type="compositionally biased region" description="Basic and acidic residues" evidence="6">
    <location>
        <begin position="163"/>
        <end position="175"/>
    </location>
</feature>